<dbReference type="Proteomes" id="UP000749646">
    <property type="component" value="Unassembled WGS sequence"/>
</dbReference>
<evidence type="ECO:0000313" key="11">
    <source>
        <dbReference type="EMBL" id="KAF9961218.1"/>
    </source>
</evidence>
<evidence type="ECO:0000256" key="4">
    <source>
        <dbReference type="ARBA" id="ARBA00022692"/>
    </source>
</evidence>
<evidence type="ECO:0000256" key="1">
    <source>
        <dbReference type="ARBA" id="ARBA00004141"/>
    </source>
</evidence>
<feature type="compositionally biased region" description="Polar residues" evidence="9">
    <location>
        <begin position="547"/>
        <end position="559"/>
    </location>
</feature>
<feature type="compositionally biased region" description="Basic and acidic residues" evidence="9">
    <location>
        <begin position="534"/>
        <end position="546"/>
    </location>
</feature>
<dbReference type="EMBL" id="JAAAHW010006423">
    <property type="protein sequence ID" value="KAF9961218.1"/>
    <property type="molecule type" value="Genomic_DNA"/>
</dbReference>
<organism evidence="11 12">
    <name type="scientific">Modicella reniformis</name>
    <dbReference type="NCBI Taxonomy" id="1440133"/>
    <lineage>
        <taxon>Eukaryota</taxon>
        <taxon>Fungi</taxon>
        <taxon>Fungi incertae sedis</taxon>
        <taxon>Mucoromycota</taxon>
        <taxon>Mortierellomycotina</taxon>
        <taxon>Mortierellomycetes</taxon>
        <taxon>Mortierellales</taxon>
        <taxon>Mortierellaceae</taxon>
        <taxon>Modicella</taxon>
    </lineage>
</organism>
<keyword evidence="7 10" id="KW-1133">Transmembrane helix</keyword>
<feature type="compositionally biased region" description="Basic residues" evidence="9">
    <location>
        <begin position="151"/>
        <end position="164"/>
    </location>
</feature>
<comment type="subcellular location">
    <subcellularLocation>
        <location evidence="1">Membrane</location>
        <topology evidence="1">Multi-pass membrane protein</topology>
    </subcellularLocation>
</comment>
<feature type="transmembrane region" description="Helical" evidence="10">
    <location>
        <begin position="576"/>
        <end position="597"/>
    </location>
</feature>
<evidence type="ECO:0000256" key="2">
    <source>
        <dbReference type="ARBA" id="ARBA00008807"/>
    </source>
</evidence>
<gene>
    <name evidence="11" type="ORF">BGZ65_011027</name>
</gene>
<feature type="region of interest" description="Disordered" evidence="9">
    <location>
        <begin position="122"/>
        <end position="141"/>
    </location>
</feature>
<feature type="region of interest" description="Disordered" evidence="9">
    <location>
        <begin position="1"/>
        <end position="40"/>
    </location>
</feature>
<dbReference type="GO" id="GO:0016020">
    <property type="term" value="C:membrane"/>
    <property type="evidence" value="ECO:0007669"/>
    <property type="project" value="UniProtKB-SubCell"/>
</dbReference>
<evidence type="ECO:0000256" key="5">
    <source>
        <dbReference type="ARBA" id="ARBA00022856"/>
    </source>
</evidence>
<keyword evidence="3" id="KW-0813">Transport</keyword>
<keyword evidence="8 10" id="KW-0472">Membrane</keyword>
<feature type="region of interest" description="Disordered" evidence="9">
    <location>
        <begin position="56"/>
        <end position="77"/>
    </location>
</feature>
<evidence type="ECO:0000256" key="10">
    <source>
        <dbReference type="SAM" id="Phobius"/>
    </source>
</evidence>
<dbReference type="OrthoDB" id="9986677at2759"/>
<protein>
    <submittedName>
        <fullName evidence="11">Uncharacterized protein</fullName>
    </submittedName>
</protein>
<feature type="transmembrane region" description="Helical" evidence="10">
    <location>
        <begin position="663"/>
        <end position="680"/>
    </location>
</feature>
<keyword evidence="5" id="KW-0571">Peptide transport</keyword>
<sequence>MEAPLSDTGLETSVSNTSLMPPTTFHPLRRASSPSLGPFKNLSSKLTVGALRRLSVSHKSPTNGTTGGGGQSSQEHTTQTQSGEHFCYCCCCNCGNHQQVTGSGYVFSEGGHSHCVNDGVGNNNNNNNNNNNKVKPPQGRFSYLRGVTSSRRNRKNYKGKKADRKSRDMDSSYLDSLVRQEFADYNYERQIEDFQRAARVFKEQNELTASAVTPMATEARTSVVDTRGSLKIPSHQQQQQRHNIKAFSSSSSSLVIIPLHETEEEQKTSSRELLHHSNGANCGEGVVNAGSHFKLAPEGLTGPLDDAYGSRRQPSNFNLNTQRTLNGIDLAEDHNKISIDTKTGRSIQSACNVDADPLQISACHRPHSGLARQSSIVASSHSRSQLMHPSCESIGEGAEGSISGGFNASTCGINDGGCDGMGPAMILENSPIQVVRATVSSVDDPSLPCFTFRMWILSTFFVAVGAATSEYSFFRSNPVHFSIYFVQLTSYFCGKAMARWLPTREFEIRIPGLSWITSKFGPSSLGAQDNTAKNSDHGADRSDHSRSNVTSVRNGKEQSSWRFTLNPGKFNMKEHMLIGVAAAAGCSPAYATNVIAIRSLVFNAPLSSLTGSGLVFSSQYIGFSMAWLLFDYVIKPSAMVWPATLVNVSLYNTLHEHKVLTRWFTRMQLFWYAFFIIFLYQWLPKMFMPILSSMALLCWINPSSNVLRKLGSGYTGLGIGSISLDWSIIYGVRPLYTPWNIHFYLCHSGRNATSSSA</sequence>
<comment type="caution">
    <text evidence="11">The sequence shown here is derived from an EMBL/GenBank/DDBJ whole genome shotgun (WGS) entry which is preliminary data.</text>
</comment>
<keyword evidence="6" id="KW-0653">Protein transport</keyword>
<keyword evidence="12" id="KW-1185">Reference proteome</keyword>
<feature type="transmembrane region" description="Helical" evidence="10">
    <location>
        <begin position="454"/>
        <end position="474"/>
    </location>
</feature>
<accession>A0A9P6J3P2</accession>
<feature type="transmembrane region" description="Helical" evidence="10">
    <location>
        <begin position="609"/>
        <end position="630"/>
    </location>
</feature>
<comment type="similarity">
    <text evidence="2">Belongs to the oligopeptide OPT transporter family.</text>
</comment>
<keyword evidence="4 10" id="KW-0812">Transmembrane</keyword>
<feature type="compositionally biased region" description="Polar residues" evidence="9">
    <location>
        <begin position="9"/>
        <end position="21"/>
    </location>
</feature>
<reference evidence="11" key="1">
    <citation type="journal article" date="2020" name="Fungal Divers.">
        <title>Resolving the Mortierellaceae phylogeny through synthesis of multi-gene phylogenetics and phylogenomics.</title>
        <authorList>
            <person name="Vandepol N."/>
            <person name="Liber J."/>
            <person name="Desiro A."/>
            <person name="Na H."/>
            <person name="Kennedy M."/>
            <person name="Barry K."/>
            <person name="Grigoriev I.V."/>
            <person name="Miller A.N."/>
            <person name="O'Donnell K."/>
            <person name="Stajich J.E."/>
            <person name="Bonito G."/>
        </authorList>
    </citation>
    <scope>NUCLEOTIDE SEQUENCE</scope>
    <source>
        <strain evidence="11">MES-2147</strain>
    </source>
</reference>
<dbReference type="InterPro" id="IPR004813">
    <property type="entry name" value="OPT"/>
</dbReference>
<evidence type="ECO:0000256" key="7">
    <source>
        <dbReference type="ARBA" id="ARBA00022989"/>
    </source>
</evidence>
<dbReference type="GO" id="GO:0015031">
    <property type="term" value="P:protein transport"/>
    <property type="evidence" value="ECO:0007669"/>
    <property type="project" value="UniProtKB-KW"/>
</dbReference>
<feature type="region of interest" description="Disordered" evidence="9">
    <location>
        <begin position="527"/>
        <end position="559"/>
    </location>
</feature>
<evidence type="ECO:0000256" key="3">
    <source>
        <dbReference type="ARBA" id="ARBA00022448"/>
    </source>
</evidence>
<name>A0A9P6J3P2_9FUNG</name>
<dbReference type="Pfam" id="PF03169">
    <property type="entry name" value="OPT"/>
    <property type="match status" value="1"/>
</dbReference>
<evidence type="ECO:0000313" key="12">
    <source>
        <dbReference type="Proteomes" id="UP000749646"/>
    </source>
</evidence>
<feature type="region of interest" description="Disordered" evidence="9">
    <location>
        <begin position="146"/>
        <end position="168"/>
    </location>
</feature>
<proteinExistence type="inferred from homology"/>
<evidence type="ECO:0000256" key="6">
    <source>
        <dbReference type="ARBA" id="ARBA00022927"/>
    </source>
</evidence>
<feature type="compositionally biased region" description="Low complexity" evidence="9">
    <location>
        <begin position="122"/>
        <end position="132"/>
    </location>
</feature>
<evidence type="ECO:0000256" key="9">
    <source>
        <dbReference type="SAM" id="MobiDB-lite"/>
    </source>
</evidence>
<dbReference type="InterPro" id="IPR004648">
    <property type="entry name" value="Oligpept_transpt"/>
</dbReference>
<dbReference type="AlphaFoldDB" id="A0A9P6J3P2"/>
<dbReference type="GO" id="GO:0035673">
    <property type="term" value="F:oligopeptide transmembrane transporter activity"/>
    <property type="evidence" value="ECO:0007669"/>
    <property type="project" value="InterPro"/>
</dbReference>
<dbReference type="PANTHER" id="PTHR22601">
    <property type="entry name" value="ISP4 LIKE PROTEIN"/>
    <property type="match status" value="1"/>
</dbReference>
<evidence type="ECO:0000256" key="8">
    <source>
        <dbReference type="ARBA" id="ARBA00023136"/>
    </source>
</evidence>